<dbReference type="Proteomes" id="UP000619457">
    <property type="component" value="Unassembled WGS sequence"/>
</dbReference>
<sequence length="53" mass="6124">MTSEEFSVVDFWVFEEHAPNKHALLNSKKEAPFRDIFLAFIGIKDLGGDRKKN</sequence>
<gene>
    <name evidence="1" type="ORF">GCM10007049_04830</name>
</gene>
<accession>A0A918PN19</accession>
<reference evidence="1" key="1">
    <citation type="journal article" date="2014" name="Int. J. Syst. Evol. Microbiol.">
        <title>Complete genome sequence of Corynebacterium casei LMG S-19264T (=DSM 44701T), isolated from a smear-ripened cheese.</title>
        <authorList>
            <consortium name="US DOE Joint Genome Institute (JGI-PGF)"/>
            <person name="Walter F."/>
            <person name="Albersmeier A."/>
            <person name="Kalinowski J."/>
            <person name="Ruckert C."/>
        </authorList>
    </citation>
    <scope>NUCLEOTIDE SEQUENCE</scope>
    <source>
        <strain evidence="1">KCTC 12368</strain>
    </source>
</reference>
<evidence type="ECO:0000313" key="1">
    <source>
        <dbReference type="EMBL" id="GGZ15681.1"/>
    </source>
</evidence>
<keyword evidence="2" id="KW-1185">Reference proteome</keyword>
<proteinExistence type="predicted"/>
<reference evidence="1" key="2">
    <citation type="submission" date="2020-09" db="EMBL/GenBank/DDBJ databases">
        <authorList>
            <person name="Sun Q."/>
            <person name="Kim S."/>
        </authorList>
    </citation>
    <scope>NUCLEOTIDE SEQUENCE</scope>
    <source>
        <strain evidence="1">KCTC 12368</strain>
    </source>
</reference>
<dbReference type="AlphaFoldDB" id="A0A918PN19"/>
<protein>
    <submittedName>
        <fullName evidence="1">Uncharacterized protein</fullName>
    </submittedName>
</protein>
<evidence type="ECO:0000313" key="2">
    <source>
        <dbReference type="Proteomes" id="UP000619457"/>
    </source>
</evidence>
<comment type="caution">
    <text evidence="1">The sequence shown here is derived from an EMBL/GenBank/DDBJ whole genome shotgun (WGS) entry which is preliminary data.</text>
</comment>
<organism evidence="1 2">
    <name type="scientific">Echinicola pacifica</name>
    <dbReference type="NCBI Taxonomy" id="346377"/>
    <lineage>
        <taxon>Bacteria</taxon>
        <taxon>Pseudomonadati</taxon>
        <taxon>Bacteroidota</taxon>
        <taxon>Cytophagia</taxon>
        <taxon>Cytophagales</taxon>
        <taxon>Cyclobacteriaceae</taxon>
        <taxon>Echinicola</taxon>
    </lineage>
</organism>
<name>A0A918PN19_9BACT</name>
<dbReference type="EMBL" id="BMWX01000001">
    <property type="protein sequence ID" value="GGZ15681.1"/>
    <property type="molecule type" value="Genomic_DNA"/>
</dbReference>